<protein>
    <submittedName>
        <fullName evidence="1">Uncharacterized protein</fullName>
    </submittedName>
</protein>
<proteinExistence type="predicted"/>
<reference evidence="1 2" key="1">
    <citation type="submission" date="2016-11" db="EMBL/GenBank/DDBJ databases">
        <authorList>
            <person name="Jaros S."/>
            <person name="Januszkiewicz K."/>
            <person name="Wedrychowicz H."/>
        </authorList>
    </citation>
    <scope>NUCLEOTIDE SEQUENCE [LARGE SCALE GENOMIC DNA]</scope>
    <source>
        <strain evidence="1 2">DSM 19022</strain>
    </source>
</reference>
<dbReference type="RefSeq" id="WP_073027157.1">
    <property type="nucleotide sequence ID" value="NZ_FQZS01000025.1"/>
</dbReference>
<evidence type="ECO:0000313" key="1">
    <source>
        <dbReference type="EMBL" id="SHJ27807.1"/>
    </source>
</evidence>
<dbReference type="Proteomes" id="UP000184442">
    <property type="component" value="Unassembled WGS sequence"/>
</dbReference>
<gene>
    <name evidence="1" type="ORF">SAMN02745176_03026</name>
</gene>
<dbReference type="AlphaFoldDB" id="A0A1M6I032"/>
<dbReference type="OrthoDB" id="362018at2"/>
<sequence length="161" mass="18613">MANIKTNLNGLEVMLFFWNSVMSKEKVNEGFLNDLCSMREFSYIYNEDFNNESLRRILSALNNKEPFSGNKTERKYYSNNLMILEYIDEVQPTIDAIKKLNLDKLAEETKDDVEIIIIPGISGSVEKHEDILLVDFFKLKNTENGLTISGESFEDVLKKQI</sequence>
<organism evidence="1 2">
    <name type="scientific">Lutispora thermophila DSM 19022</name>
    <dbReference type="NCBI Taxonomy" id="1122184"/>
    <lineage>
        <taxon>Bacteria</taxon>
        <taxon>Bacillati</taxon>
        <taxon>Bacillota</taxon>
        <taxon>Clostridia</taxon>
        <taxon>Lutisporales</taxon>
        <taxon>Lutisporaceae</taxon>
        <taxon>Lutispora</taxon>
    </lineage>
</organism>
<accession>A0A1M6I032</accession>
<dbReference type="EMBL" id="FQZS01000025">
    <property type="protein sequence ID" value="SHJ27807.1"/>
    <property type="molecule type" value="Genomic_DNA"/>
</dbReference>
<name>A0A1M6I032_9FIRM</name>
<keyword evidence="2" id="KW-1185">Reference proteome</keyword>
<evidence type="ECO:0000313" key="2">
    <source>
        <dbReference type="Proteomes" id="UP000184442"/>
    </source>
</evidence>